<evidence type="ECO:0000313" key="3">
    <source>
        <dbReference type="Proteomes" id="UP000075901"/>
    </source>
</evidence>
<reference evidence="3" key="1">
    <citation type="submission" date="2013-09" db="EMBL/GenBank/DDBJ databases">
        <title>The Genome Sequence of Anopheles maculatus species B.</title>
        <authorList>
            <consortium name="The Broad Institute Genomics Platform"/>
            <person name="Neafsey D.E."/>
            <person name="Besansky N."/>
            <person name="Howell P."/>
            <person name="Walton C."/>
            <person name="Young S.K."/>
            <person name="Zeng Q."/>
            <person name="Gargeya S."/>
            <person name="Fitzgerald M."/>
            <person name="Haas B."/>
            <person name="Abouelleil A."/>
            <person name="Allen A.W."/>
            <person name="Alvarado L."/>
            <person name="Arachchi H.M."/>
            <person name="Berlin A.M."/>
            <person name="Chapman S.B."/>
            <person name="Gainer-Dewar J."/>
            <person name="Goldberg J."/>
            <person name="Griggs A."/>
            <person name="Gujja S."/>
            <person name="Hansen M."/>
            <person name="Howarth C."/>
            <person name="Imamovic A."/>
            <person name="Ireland A."/>
            <person name="Larimer J."/>
            <person name="McCowan C."/>
            <person name="Murphy C."/>
            <person name="Pearson M."/>
            <person name="Poon T.W."/>
            <person name="Priest M."/>
            <person name="Roberts A."/>
            <person name="Saif S."/>
            <person name="Shea T."/>
            <person name="Sisk P."/>
            <person name="Sykes S."/>
            <person name="Wortman J."/>
            <person name="Nusbaum C."/>
            <person name="Birren B."/>
        </authorList>
    </citation>
    <scope>NUCLEOTIDE SEQUENCE [LARGE SCALE GENOMIC DNA]</scope>
    <source>
        <strain evidence="3">maculatus3</strain>
    </source>
</reference>
<keyword evidence="3" id="KW-1185">Reference proteome</keyword>
<dbReference type="Proteomes" id="UP000075901">
    <property type="component" value="Unassembled WGS sequence"/>
</dbReference>
<accession>A0A182T3I6</accession>
<organism evidence="2 3">
    <name type="scientific">Anopheles maculatus</name>
    <dbReference type="NCBI Taxonomy" id="74869"/>
    <lineage>
        <taxon>Eukaryota</taxon>
        <taxon>Metazoa</taxon>
        <taxon>Ecdysozoa</taxon>
        <taxon>Arthropoda</taxon>
        <taxon>Hexapoda</taxon>
        <taxon>Insecta</taxon>
        <taxon>Pterygota</taxon>
        <taxon>Neoptera</taxon>
        <taxon>Endopterygota</taxon>
        <taxon>Diptera</taxon>
        <taxon>Nematocera</taxon>
        <taxon>Culicoidea</taxon>
        <taxon>Culicidae</taxon>
        <taxon>Anophelinae</taxon>
        <taxon>Anopheles</taxon>
        <taxon>Anopheles maculatus group</taxon>
    </lineage>
</organism>
<sequence>DNACALLAGTAHIQRCAVDNLPEAIPSNTIVRLNVIAKQKRLQRKLVFDSNRCLGENTSATLPLTVDERTSVPLGGIILECPLAKEEQEQVFANCNTLDGRLVAVPDTTLQTTTDFSSSRTFTSTLTEQADATTTNTTTTTRRKNYTATALVEPIPVSGYSFQHPYGCSRYNILRKQELRREKRRQLYDKTRKFVSKGTSFASVAVLVGSPKMDARVTHHNGEDNSVATDHNDDTSVYYSFTSVDMENDVVVPTVCPLALAASRRHSITSIVPLFLIFAAWFGMLALLMFCLGDLNTNTILQADGR</sequence>
<name>A0A182T3I6_9DIPT</name>
<dbReference type="AlphaFoldDB" id="A0A182T3I6"/>
<dbReference type="EnsemblMetazoa" id="AMAM018893-RA">
    <property type="protein sequence ID" value="AMAM018893-PA"/>
    <property type="gene ID" value="AMAM018893"/>
</dbReference>
<reference evidence="2" key="2">
    <citation type="submission" date="2020-05" db="UniProtKB">
        <authorList>
            <consortium name="EnsemblMetazoa"/>
        </authorList>
    </citation>
    <scope>IDENTIFICATION</scope>
    <source>
        <strain evidence="2">maculatus3</strain>
    </source>
</reference>
<keyword evidence="1" id="KW-1133">Transmembrane helix</keyword>
<feature type="transmembrane region" description="Helical" evidence="1">
    <location>
        <begin position="271"/>
        <end position="292"/>
    </location>
</feature>
<keyword evidence="1" id="KW-0812">Transmembrane</keyword>
<evidence type="ECO:0000313" key="2">
    <source>
        <dbReference type="EnsemblMetazoa" id="AMAM018893-PA"/>
    </source>
</evidence>
<dbReference type="VEuPathDB" id="VectorBase:AMAM018893"/>
<evidence type="ECO:0000256" key="1">
    <source>
        <dbReference type="SAM" id="Phobius"/>
    </source>
</evidence>
<keyword evidence="1" id="KW-0472">Membrane</keyword>
<proteinExistence type="predicted"/>
<protein>
    <submittedName>
        <fullName evidence="2">Uncharacterized protein</fullName>
    </submittedName>
</protein>